<feature type="repeat" description="PPR" evidence="2">
    <location>
        <begin position="353"/>
        <end position="387"/>
    </location>
</feature>
<reference evidence="4" key="2">
    <citation type="submission" date="2023-02" db="EMBL/GenBank/DDBJ databases">
        <authorList>
            <person name="Swenson N.G."/>
            <person name="Wegrzyn J.L."/>
            <person name="Mcevoy S.L."/>
        </authorList>
    </citation>
    <scope>NUCLEOTIDE SEQUENCE</scope>
    <source>
        <strain evidence="4">91603</strain>
        <tissue evidence="4">Leaf</tissue>
    </source>
</reference>
<dbReference type="NCBIfam" id="TIGR00756">
    <property type="entry name" value="PPR"/>
    <property type="match status" value="5"/>
</dbReference>
<proteinExistence type="predicted"/>
<dbReference type="AlphaFoldDB" id="A0AAD5ICL3"/>
<feature type="repeat" description="PPR" evidence="2">
    <location>
        <begin position="186"/>
        <end position="220"/>
    </location>
</feature>
<dbReference type="Gene3D" id="1.25.40.10">
    <property type="entry name" value="Tetratricopeptide repeat domain"/>
    <property type="match status" value="4"/>
</dbReference>
<dbReference type="Pfam" id="PF13041">
    <property type="entry name" value="PPR_2"/>
    <property type="match status" value="1"/>
</dbReference>
<gene>
    <name evidence="4" type="ORF">LWI28_001064</name>
</gene>
<dbReference type="PANTHER" id="PTHR46862">
    <property type="entry name" value="OS07G0661900 PROTEIN"/>
    <property type="match status" value="1"/>
</dbReference>
<dbReference type="Proteomes" id="UP001064489">
    <property type="component" value="Chromosome 2"/>
</dbReference>
<evidence type="ECO:0000259" key="3">
    <source>
        <dbReference type="Pfam" id="PF23276"/>
    </source>
</evidence>
<dbReference type="EMBL" id="JAJSOW010000106">
    <property type="protein sequence ID" value="KAI9159697.1"/>
    <property type="molecule type" value="Genomic_DNA"/>
</dbReference>
<feature type="repeat" description="PPR" evidence="2">
    <location>
        <begin position="388"/>
        <end position="422"/>
    </location>
</feature>
<evidence type="ECO:0000313" key="5">
    <source>
        <dbReference type="Proteomes" id="UP001064489"/>
    </source>
</evidence>
<comment type="caution">
    <text evidence="4">The sequence shown here is derived from an EMBL/GenBank/DDBJ whole genome shotgun (WGS) entry which is preliminary data.</text>
</comment>
<feature type="repeat" description="PPR" evidence="2">
    <location>
        <begin position="318"/>
        <end position="352"/>
    </location>
</feature>
<dbReference type="InterPro" id="IPR057027">
    <property type="entry name" value="TPR_mt"/>
</dbReference>
<reference evidence="4" key="1">
    <citation type="journal article" date="2022" name="Plant J.">
        <title>Strategies of tolerance reflected in two North American maple genomes.</title>
        <authorList>
            <person name="McEvoy S.L."/>
            <person name="Sezen U.U."/>
            <person name="Trouern-Trend A."/>
            <person name="McMahon S.M."/>
            <person name="Schaberg P.G."/>
            <person name="Yang J."/>
            <person name="Wegrzyn J.L."/>
            <person name="Swenson N.G."/>
        </authorList>
    </citation>
    <scope>NUCLEOTIDE SEQUENCE</scope>
    <source>
        <strain evidence="4">91603</strain>
    </source>
</reference>
<dbReference type="Pfam" id="PF23276">
    <property type="entry name" value="TPR_24"/>
    <property type="match status" value="1"/>
</dbReference>
<protein>
    <recommendedName>
        <fullName evidence="3">Pentatricopeptide repeat-containing protein-mitochondrial domain-containing protein</fullName>
    </recommendedName>
</protein>
<dbReference type="Pfam" id="PF01535">
    <property type="entry name" value="PPR"/>
    <property type="match status" value="2"/>
</dbReference>
<dbReference type="PANTHER" id="PTHR46862:SF5">
    <property type="entry name" value="OS02G0170000 PROTEIN"/>
    <property type="match status" value="1"/>
</dbReference>
<name>A0AAD5ICL3_ACENE</name>
<organism evidence="4 5">
    <name type="scientific">Acer negundo</name>
    <name type="common">Box elder</name>
    <dbReference type="NCBI Taxonomy" id="4023"/>
    <lineage>
        <taxon>Eukaryota</taxon>
        <taxon>Viridiplantae</taxon>
        <taxon>Streptophyta</taxon>
        <taxon>Embryophyta</taxon>
        <taxon>Tracheophyta</taxon>
        <taxon>Spermatophyta</taxon>
        <taxon>Magnoliopsida</taxon>
        <taxon>eudicotyledons</taxon>
        <taxon>Gunneridae</taxon>
        <taxon>Pentapetalae</taxon>
        <taxon>rosids</taxon>
        <taxon>malvids</taxon>
        <taxon>Sapindales</taxon>
        <taxon>Sapindaceae</taxon>
        <taxon>Hippocastanoideae</taxon>
        <taxon>Acereae</taxon>
        <taxon>Acer</taxon>
    </lineage>
</organism>
<keyword evidence="5" id="KW-1185">Reference proteome</keyword>
<dbReference type="InterPro" id="IPR011990">
    <property type="entry name" value="TPR-like_helical_dom_sf"/>
</dbReference>
<keyword evidence="1" id="KW-0677">Repeat</keyword>
<sequence>MKELCGMNLQTISSILVKAECYDHAAEVLRLAIHNGCELDRENLLSILSSYSLSGRHSEALELLEFLKEHDSESNSLITEALITVLCKVNRLDAALEEYINTWRFGFFSNSKMMYESLIHSCEENERFAEASQRAHFIADQAENKGIVFGDFLVYVDIIEPYGRLKLWQKAESFVGNLKQRCETVDRKIWNALIQAYAASGCYERARAVFNTMMRDGPSPTVDLIVDRRLDELYVVIQELQDMDFKISKSSILLMLDAFAQAGNIFEVKKIYNGMKAAGYLPTVHLYRVMIGLFCKGKRVTDVEAMVSEMEEAGFKPDLSIWNSMLKLYTGIEDYKSTVQVYQKIQEAGLEPDEDSYNTLVIMYYRDHRPEEGLSLMHEMKKLGLEPKLDTYKSLISASGKQQLLEQAKELFEELRSKGCKLDRALNCYNALAYGLLWELGAAP</sequence>
<dbReference type="SUPFAM" id="SSF48452">
    <property type="entry name" value="TPR-like"/>
    <property type="match status" value="1"/>
</dbReference>
<accession>A0AAD5ICL3</accession>
<dbReference type="InterPro" id="IPR002885">
    <property type="entry name" value="PPR_rpt"/>
</dbReference>
<evidence type="ECO:0000256" key="2">
    <source>
        <dbReference type="PROSITE-ProRule" id="PRU00708"/>
    </source>
</evidence>
<evidence type="ECO:0000313" key="4">
    <source>
        <dbReference type="EMBL" id="KAI9159697.1"/>
    </source>
</evidence>
<feature type="repeat" description="PPR" evidence="2">
    <location>
        <begin position="283"/>
        <end position="317"/>
    </location>
</feature>
<evidence type="ECO:0000256" key="1">
    <source>
        <dbReference type="ARBA" id="ARBA00022737"/>
    </source>
</evidence>
<feature type="domain" description="Pentatricopeptide repeat-containing protein-mitochondrial" evidence="3">
    <location>
        <begin position="236"/>
        <end position="345"/>
    </location>
</feature>
<dbReference type="PROSITE" id="PS51375">
    <property type="entry name" value="PPR"/>
    <property type="match status" value="5"/>
</dbReference>